<keyword evidence="3" id="KW-0813">Transport</keyword>
<reference evidence="9" key="1">
    <citation type="submission" date="2022-11" db="EMBL/GenBank/DDBJ databases">
        <authorList>
            <person name="Scott C."/>
            <person name="Bruce N."/>
        </authorList>
    </citation>
    <scope>NUCLEOTIDE SEQUENCE</scope>
</reference>
<dbReference type="Proteomes" id="UP000838763">
    <property type="component" value="Unassembled WGS sequence"/>
</dbReference>
<dbReference type="GO" id="GO:0043682">
    <property type="term" value="F:P-type divalent copper transporter activity"/>
    <property type="evidence" value="ECO:0007669"/>
    <property type="project" value="TreeGrafter"/>
</dbReference>
<dbReference type="GO" id="GO:0055070">
    <property type="term" value="P:copper ion homeostasis"/>
    <property type="evidence" value="ECO:0007669"/>
    <property type="project" value="TreeGrafter"/>
</dbReference>
<dbReference type="Gene3D" id="3.30.70.100">
    <property type="match status" value="4"/>
</dbReference>
<dbReference type="PANTHER" id="PTHR43520">
    <property type="entry name" value="ATP7, ISOFORM B"/>
    <property type="match status" value="1"/>
</dbReference>
<dbReference type="OrthoDB" id="432719at2759"/>
<dbReference type="SUPFAM" id="SSF55008">
    <property type="entry name" value="HMA, heavy metal-associated domain"/>
    <property type="match status" value="4"/>
</dbReference>
<comment type="caution">
    <text evidence="9">The sequence shown here is derived from an EMBL/GenBank/DDBJ whole genome shotgun (WGS) entry which is preliminary data.</text>
</comment>
<evidence type="ECO:0000256" key="1">
    <source>
        <dbReference type="ARBA" id="ARBA00004127"/>
    </source>
</evidence>
<dbReference type="PANTHER" id="PTHR43520:SF8">
    <property type="entry name" value="P-TYPE CU(+) TRANSPORTER"/>
    <property type="match status" value="1"/>
</dbReference>
<dbReference type="InterPro" id="IPR006122">
    <property type="entry name" value="HMA_Cu_ion-bd"/>
</dbReference>
<keyword evidence="3" id="KW-0186">Copper</keyword>
<dbReference type="GO" id="GO:0005507">
    <property type="term" value="F:copper ion binding"/>
    <property type="evidence" value="ECO:0007669"/>
    <property type="project" value="InterPro"/>
</dbReference>
<dbReference type="InterPro" id="IPR036163">
    <property type="entry name" value="HMA_dom_sf"/>
</dbReference>
<evidence type="ECO:0000259" key="8">
    <source>
        <dbReference type="PROSITE" id="PS50846"/>
    </source>
</evidence>
<keyword evidence="3" id="KW-0187">Copper transport</keyword>
<feature type="domain" description="HMA" evidence="8">
    <location>
        <begin position="257"/>
        <end position="324"/>
    </location>
</feature>
<evidence type="ECO:0000313" key="9">
    <source>
        <dbReference type="EMBL" id="CAI4219349.1"/>
    </source>
</evidence>
<name>A0A9P1H9G2_9PEZI</name>
<keyword evidence="7" id="KW-0812">Transmembrane</keyword>
<sequence length="389" mass="40728">MAPAYIQVPGVDTDGRRPSLSAPHMATTTLRVGGMTCGACTSAVESGFKNVAGVGNVSVSLVMERATISAEQIQEIIEDRGFDADVLATDLPSPLFPRHSSTLDEKPSTTTTIGIEGMTCGACTSAVEAGFQDVPGLHTFNISLLAERAIIEHDADLLSAEKIASIIEDRGFDATIISSVKTAASALGGAEPKGTVAITTVAVEGMTCGACTSAVEGGFADLDGLLRFNISLLAERAGFGATVLTTVAQCDDQTGGNSTAHLKLYGTISTPEATLLENTLLGLPGIYSASVNLPSSRLTVVHKPALIGLRAIVEVIEGQGLNALVADNEDNNAQLESLAKTREITEWRTAFRTSFCFAVPVFILSMVLPMIHPWILVAWSSYLVSTLEI</sequence>
<evidence type="ECO:0000256" key="3">
    <source>
        <dbReference type="ARBA" id="ARBA00022796"/>
    </source>
</evidence>
<keyword evidence="7" id="KW-1133">Transmembrane helix</keyword>
<evidence type="ECO:0000313" key="10">
    <source>
        <dbReference type="Proteomes" id="UP000838763"/>
    </source>
</evidence>
<dbReference type="CDD" id="cd00371">
    <property type="entry name" value="HMA"/>
    <property type="match status" value="4"/>
</dbReference>
<dbReference type="PROSITE" id="PS50846">
    <property type="entry name" value="HMA_2"/>
    <property type="match status" value="3"/>
</dbReference>
<evidence type="ECO:0000256" key="5">
    <source>
        <dbReference type="ARBA" id="ARBA00022967"/>
    </source>
</evidence>
<feature type="region of interest" description="Disordered" evidence="6">
    <location>
        <begin position="1"/>
        <end position="20"/>
    </location>
</feature>
<feature type="domain" description="HMA" evidence="8">
    <location>
        <begin position="109"/>
        <end position="175"/>
    </location>
</feature>
<evidence type="ECO:0000256" key="7">
    <source>
        <dbReference type="SAM" id="Phobius"/>
    </source>
</evidence>
<dbReference type="NCBIfam" id="TIGR00003">
    <property type="entry name" value="copper ion binding protein"/>
    <property type="match status" value="1"/>
</dbReference>
<keyword evidence="5" id="KW-1278">Translocase</keyword>
<evidence type="ECO:0000256" key="6">
    <source>
        <dbReference type="SAM" id="MobiDB-lite"/>
    </source>
</evidence>
<keyword evidence="7" id="KW-0472">Membrane</keyword>
<keyword evidence="10" id="KW-1185">Reference proteome</keyword>
<dbReference type="GO" id="GO:0016020">
    <property type="term" value="C:membrane"/>
    <property type="evidence" value="ECO:0007669"/>
    <property type="project" value="TreeGrafter"/>
</dbReference>
<keyword evidence="3" id="KW-0406">Ion transport</keyword>
<dbReference type="EMBL" id="CALLCH030000019">
    <property type="protein sequence ID" value="CAI4219349.1"/>
    <property type="molecule type" value="Genomic_DNA"/>
</dbReference>
<keyword evidence="4" id="KW-0460">Magnesium</keyword>
<dbReference type="AlphaFoldDB" id="A0A9P1H9G2"/>
<feature type="transmembrane region" description="Helical" evidence="7">
    <location>
        <begin position="357"/>
        <end position="384"/>
    </location>
</feature>
<accession>A0A9P1H9G2</accession>
<dbReference type="InterPro" id="IPR006121">
    <property type="entry name" value="HMA_dom"/>
</dbReference>
<feature type="domain" description="HMA" evidence="8">
    <location>
        <begin position="26"/>
        <end position="85"/>
    </location>
</feature>
<comment type="subcellular location">
    <subcellularLocation>
        <location evidence="1">Endomembrane system</location>
        <topology evidence="1">Multi-pass membrane protein</topology>
    </subcellularLocation>
</comment>
<gene>
    <name evidence="9" type="ORF">PPNO1_LOCUS8915</name>
</gene>
<organism evidence="9 10">
    <name type="scientific">Parascedosporium putredinis</name>
    <dbReference type="NCBI Taxonomy" id="1442378"/>
    <lineage>
        <taxon>Eukaryota</taxon>
        <taxon>Fungi</taxon>
        <taxon>Dikarya</taxon>
        <taxon>Ascomycota</taxon>
        <taxon>Pezizomycotina</taxon>
        <taxon>Sordariomycetes</taxon>
        <taxon>Hypocreomycetidae</taxon>
        <taxon>Microascales</taxon>
        <taxon>Microascaceae</taxon>
        <taxon>Parascedosporium</taxon>
    </lineage>
</organism>
<evidence type="ECO:0000256" key="2">
    <source>
        <dbReference type="ARBA" id="ARBA00022723"/>
    </source>
</evidence>
<protein>
    <recommendedName>
        <fullName evidence="8">HMA domain-containing protein</fullName>
    </recommendedName>
</protein>
<dbReference type="Pfam" id="PF00403">
    <property type="entry name" value="HMA"/>
    <property type="match status" value="3"/>
</dbReference>
<evidence type="ECO:0000256" key="4">
    <source>
        <dbReference type="ARBA" id="ARBA00022842"/>
    </source>
</evidence>
<proteinExistence type="predicted"/>
<keyword evidence="2" id="KW-0479">Metal-binding</keyword>
<dbReference type="FunFam" id="3.30.70.100:FF:000001">
    <property type="entry name" value="ATPase copper transporting beta"/>
    <property type="match status" value="2"/>
</dbReference>